<keyword evidence="3" id="KW-1185">Reference proteome</keyword>
<sequence length="159" mass="17426">MFGRPCPEDGGRLFRLILISLPTQLVRSRWLQRLPCLCRACRAPGSWTVSPEVPHYWGSVRPDCQFCGKRQTVPLGELCAASFGLWPHELSRGGRSPVSCLRYTSSGSGGVALGAWFLLMAPKASRTPRISRGKANLVPIGRRKEKKQAAPLPGDQTNA</sequence>
<feature type="region of interest" description="Disordered" evidence="1">
    <location>
        <begin position="139"/>
        <end position="159"/>
    </location>
</feature>
<accession>A0AAV7TH81</accession>
<evidence type="ECO:0000313" key="3">
    <source>
        <dbReference type="Proteomes" id="UP001066276"/>
    </source>
</evidence>
<dbReference type="Proteomes" id="UP001066276">
    <property type="component" value="Chromosome 3_2"/>
</dbReference>
<proteinExistence type="predicted"/>
<organism evidence="2 3">
    <name type="scientific">Pleurodeles waltl</name>
    <name type="common">Iberian ribbed newt</name>
    <dbReference type="NCBI Taxonomy" id="8319"/>
    <lineage>
        <taxon>Eukaryota</taxon>
        <taxon>Metazoa</taxon>
        <taxon>Chordata</taxon>
        <taxon>Craniata</taxon>
        <taxon>Vertebrata</taxon>
        <taxon>Euteleostomi</taxon>
        <taxon>Amphibia</taxon>
        <taxon>Batrachia</taxon>
        <taxon>Caudata</taxon>
        <taxon>Salamandroidea</taxon>
        <taxon>Salamandridae</taxon>
        <taxon>Pleurodelinae</taxon>
        <taxon>Pleurodeles</taxon>
    </lineage>
</organism>
<dbReference type="AlphaFoldDB" id="A0AAV7TH81"/>
<protein>
    <submittedName>
        <fullName evidence="2">Uncharacterized protein</fullName>
    </submittedName>
</protein>
<reference evidence="2" key="1">
    <citation type="journal article" date="2022" name="bioRxiv">
        <title>Sequencing and chromosome-scale assembly of the giantPleurodeles waltlgenome.</title>
        <authorList>
            <person name="Brown T."/>
            <person name="Elewa A."/>
            <person name="Iarovenko S."/>
            <person name="Subramanian E."/>
            <person name="Araus A.J."/>
            <person name="Petzold A."/>
            <person name="Susuki M."/>
            <person name="Suzuki K.-i.T."/>
            <person name="Hayashi T."/>
            <person name="Toyoda A."/>
            <person name="Oliveira C."/>
            <person name="Osipova E."/>
            <person name="Leigh N.D."/>
            <person name="Simon A."/>
            <person name="Yun M.H."/>
        </authorList>
    </citation>
    <scope>NUCLEOTIDE SEQUENCE</scope>
    <source>
        <strain evidence="2">20211129_DDA</strain>
        <tissue evidence="2">Liver</tissue>
    </source>
</reference>
<evidence type="ECO:0000256" key="1">
    <source>
        <dbReference type="SAM" id="MobiDB-lite"/>
    </source>
</evidence>
<dbReference type="EMBL" id="JANPWB010000006">
    <property type="protein sequence ID" value="KAJ1175756.1"/>
    <property type="molecule type" value="Genomic_DNA"/>
</dbReference>
<gene>
    <name evidence="2" type="ORF">NDU88_001042</name>
</gene>
<evidence type="ECO:0000313" key="2">
    <source>
        <dbReference type="EMBL" id="KAJ1175756.1"/>
    </source>
</evidence>
<name>A0AAV7TH81_PLEWA</name>
<comment type="caution">
    <text evidence="2">The sequence shown here is derived from an EMBL/GenBank/DDBJ whole genome shotgun (WGS) entry which is preliminary data.</text>
</comment>